<accession>A0A8H7RVG4</accession>
<protein>
    <submittedName>
        <fullName evidence="1">Uncharacterized protein</fullName>
    </submittedName>
</protein>
<dbReference type="Proteomes" id="UP000646827">
    <property type="component" value="Unassembled WGS sequence"/>
</dbReference>
<evidence type="ECO:0000313" key="2">
    <source>
        <dbReference type="Proteomes" id="UP000646827"/>
    </source>
</evidence>
<dbReference type="EMBL" id="JAEPRB010000263">
    <property type="protein sequence ID" value="KAG2217931.1"/>
    <property type="molecule type" value="Genomic_DNA"/>
</dbReference>
<organism evidence="1 2">
    <name type="scientific">Circinella minor</name>
    <dbReference type="NCBI Taxonomy" id="1195481"/>
    <lineage>
        <taxon>Eukaryota</taxon>
        <taxon>Fungi</taxon>
        <taxon>Fungi incertae sedis</taxon>
        <taxon>Mucoromycota</taxon>
        <taxon>Mucoromycotina</taxon>
        <taxon>Mucoromycetes</taxon>
        <taxon>Mucorales</taxon>
        <taxon>Lichtheimiaceae</taxon>
        <taxon>Circinella</taxon>
    </lineage>
</organism>
<reference evidence="1 2" key="1">
    <citation type="submission" date="2020-12" db="EMBL/GenBank/DDBJ databases">
        <title>Metabolic potential, ecology and presence of endohyphal bacteria is reflected in genomic diversity of Mucoromycotina.</title>
        <authorList>
            <person name="Muszewska A."/>
            <person name="Okrasinska A."/>
            <person name="Steczkiewicz K."/>
            <person name="Drgas O."/>
            <person name="Orlowska M."/>
            <person name="Perlinska-Lenart U."/>
            <person name="Aleksandrzak-Piekarczyk T."/>
            <person name="Szatraj K."/>
            <person name="Zielenkiewicz U."/>
            <person name="Pilsyk S."/>
            <person name="Malc E."/>
            <person name="Mieczkowski P."/>
            <person name="Kruszewska J.S."/>
            <person name="Biernat P."/>
            <person name="Pawlowska J."/>
        </authorList>
    </citation>
    <scope>NUCLEOTIDE SEQUENCE [LARGE SCALE GENOMIC DNA]</scope>
    <source>
        <strain evidence="1 2">CBS 142.35</strain>
    </source>
</reference>
<keyword evidence="2" id="KW-1185">Reference proteome</keyword>
<comment type="caution">
    <text evidence="1">The sequence shown here is derived from an EMBL/GenBank/DDBJ whole genome shotgun (WGS) entry which is preliminary data.</text>
</comment>
<name>A0A8H7RVG4_9FUNG</name>
<sequence length="70" mass="8097">MNTATTAYNQFFNHLDKYTRSTTTYDPDVLNAAQFAFEKLKKHYSRATQPVYTISQNIGSSLPLYLMVLR</sequence>
<gene>
    <name evidence="1" type="ORF">INT45_012594</name>
</gene>
<dbReference type="AlphaFoldDB" id="A0A8H7RVG4"/>
<proteinExistence type="predicted"/>
<evidence type="ECO:0000313" key="1">
    <source>
        <dbReference type="EMBL" id="KAG2217931.1"/>
    </source>
</evidence>